<name>A0A0F9EI66_9ZZZZ</name>
<sequence>MTGKARPQISMDETIVEDAELEKMLELVAKM</sequence>
<reference evidence="1" key="1">
    <citation type="journal article" date="2015" name="Nature">
        <title>Complex archaea that bridge the gap between prokaryotes and eukaryotes.</title>
        <authorList>
            <person name="Spang A."/>
            <person name="Saw J.H."/>
            <person name="Jorgensen S.L."/>
            <person name="Zaremba-Niedzwiedzka K."/>
            <person name="Martijn J."/>
            <person name="Lind A.E."/>
            <person name="van Eijk R."/>
            <person name="Schleper C."/>
            <person name="Guy L."/>
            <person name="Ettema T.J."/>
        </authorList>
    </citation>
    <scope>NUCLEOTIDE SEQUENCE</scope>
</reference>
<comment type="caution">
    <text evidence="1">The sequence shown here is derived from an EMBL/GenBank/DDBJ whole genome shotgun (WGS) entry which is preliminary data.</text>
</comment>
<accession>A0A0F9EI66</accession>
<protein>
    <submittedName>
        <fullName evidence="1">Uncharacterized protein</fullName>
    </submittedName>
</protein>
<organism evidence="1">
    <name type="scientific">marine sediment metagenome</name>
    <dbReference type="NCBI Taxonomy" id="412755"/>
    <lineage>
        <taxon>unclassified sequences</taxon>
        <taxon>metagenomes</taxon>
        <taxon>ecological metagenomes</taxon>
    </lineage>
</organism>
<dbReference type="AlphaFoldDB" id="A0A0F9EI66"/>
<proteinExistence type="predicted"/>
<evidence type="ECO:0000313" key="1">
    <source>
        <dbReference type="EMBL" id="KKL65976.1"/>
    </source>
</evidence>
<gene>
    <name evidence="1" type="ORF">LCGC14_2149650</name>
</gene>
<dbReference type="EMBL" id="LAZR01027357">
    <property type="protein sequence ID" value="KKL65976.1"/>
    <property type="molecule type" value="Genomic_DNA"/>
</dbReference>